<keyword evidence="3" id="KW-1185">Reference proteome</keyword>
<dbReference type="Proteomes" id="UP000037982">
    <property type="component" value="Unassembled WGS sequence"/>
</dbReference>
<evidence type="ECO:0000256" key="1">
    <source>
        <dbReference type="SAM" id="MobiDB-lite"/>
    </source>
</evidence>
<accession>A0A0N1JWZ3</accession>
<dbReference type="AlphaFoldDB" id="A0A0N1JWZ3"/>
<protein>
    <submittedName>
        <fullName evidence="2">Uncharacterized protein</fullName>
    </submittedName>
</protein>
<dbReference type="EMBL" id="LGKG01000150">
    <property type="protein sequence ID" value="KPC61297.1"/>
    <property type="molecule type" value="Genomic_DNA"/>
</dbReference>
<name>A0A0N1JWZ3_9ACTN</name>
<organism evidence="2 3">
    <name type="scientific">Streptomyces chattanoogensis</name>
    <dbReference type="NCBI Taxonomy" id="66876"/>
    <lineage>
        <taxon>Bacteria</taxon>
        <taxon>Bacillati</taxon>
        <taxon>Actinomycetota</taxon>
        <taxon>Actinomycetes</taxon>
        <taxon>Kitasatosporales</taxon>
        <taxon>Streptomycetaceae</taxon>
        <taxon>Streptomyces</taxon>
    </lineage>
</organism>
<comment type="caution">
    <text evidence="2">The sequence shown here is derived from an EMBL/GenBank/DDBJ whole genome shotgun (WGS) entry which is preliminary data.</text>
</comment>
<proteinExistence type="predicted"/>
<reference evidence="3" key="1">
    <citation type="submission" date="2015-07" db="EMBL/GenBank/DDBJ databases">
        <authorList>
            <person name="Ju K.-S."/>
            <person name="Doroghazi J.R."/>
            <person name="Metcalf W.W."/>
        </authorList>
    </citation>
    <scope>NUCLEOTIDE SEQUENCE [LARGE SCALE GENOMIC DNA]</scope>
    <source>
        <strain evidence="3">NRRL ISP-5002</strain>
    </source>
</reference>
<dbReference type="PATRIC" id="fig|66876.3.peg.5561"/>
<evidence type="ECO:0000313" key="2">
    <source>
        <dbReference type="EMBL" id="KPC61297.1"/>
    </source>
</evidence>
<evidence type="ECO:0000313" key="3">
    <source>
        <dbReference type="Proteomes" id="UP000037982"/>
    </source>
</evidence>
<feature type="region of interest" description="Disordered" evidence="1">
    <location>
        <begin position="1"/>
        <end position="23"/>
    </location>
</feature>
<gene>
    <name evidence="2" type="ORF">ADL29_25345</name>
</gene>
<sequence length="298" mass="31915">MSLSRPTGPGSDRPNTPTGAVDLTRRISDYTSGFHEDGGYRHPARVERQAIARGVGLLLDGHRAQAQKQLSGVDFEIRTLTDSATGRRYAEVGDRTERGPAPRGWGRVYVDLGAPAHWSVQVPHPVADSRTEQLGVSVLRGARGGVMVIAGAHRRAGQGDAADVAHRTDTVFDAVCDELTERGLPGMQVHGFADDSAPDYDVIASTGEGERARPEGQALADALRARTWRVCRAWARSCPLEGRTNVQGRKAAAEGVPFLHVEFSNTIRTSPALPQRAAEALGTVTAAWSAKPVHRPNG</sequence>